<proteinExistence type="predicted"/>
<accession>A0ABW0W0P4</accession>
<organism evidence="2 3">
    <name type="scientific">Paenibacillus solisilvae</name>
    <dbReference type="NCBI Taxonomy" id="2486751"/>
    <lineage>
        <taxon>Bacteria</taxon>
        <taxon>Bacillati</taxon>
        <taxon>Bacillota</taxon>
        <taxon>Bacilli</taxon>
        <taxon>Bacillales</taxon>
        <taxon>Paenibacillaceae</taxon>
        <taxon>Paenibacillus</taxon>
    </lineage>
</organism>
<dbReference type="InterPro" id="IPR008258">
    <property type="entry name" value="Transglycosylase_SLT_dom_1"/>
</dbReference>
<keyword evidence="3" id="KW-1185">Reference proteome</keyword>
<dbReference type="Pfam" id="PF01464">
    <property type="entry name" value="SLT"/>
    <property type="match status" value="1"/>
</dbReference>
<gene>
    <name evidence="2" type="ORF">ACFPYJ_21885</name>
</gene>
<name>A0ABW0W0P4_9BACL</name>
<protein>
    <submittedName>
        <fullName evidence="2">Lytic transglycosylase domain-containing protein</fullName>
    </submittedName>
</protein>
<dbReference type="InterPro" id="IPR023346">
    <property type="entry name" value="Lysozyme-like_dom_sf"/>
</dbReference>
<dbReference type="EMBL" id="JBHSOW010000080">
    <property type="protein sequence ID" value="MFC5651718.1"/>
    <property type="molecule type" value="Genomic_DNA"/>
</dbReference>
<dbReference type="Proteomes" id="UP001596047">
    <property type="component" value="Unassembled WGS sequence"/>
</dbReference>
<reference evidence="3" key="1">
    <citation type="journal article" date="2019" name="Int. J. Syst. Evol. Microbiol.">
        <title>The Global Catalogue of Microorganisms (GCM) 10K type strain sequencing project: providing services to taxonomists for standard genome sequencing and annotation.</title>
        <authorList>
            <consortium name="The Broad Institute Genomics Platform"/>
            <consortium name="The Broad Institute Genome Sequencing Center for Infectious Disease"/>
            <person name="Wu L."/>
            <person name="Ma J."/>
        </authorList>
    </citation>
    <scope>NUCLEOTIDE SEQUENCE [LARGE SCALE GENOMIC DNA]</scope>
    <source>
        <strain evidence="3">CGMCC 1.3240</strain>
    </source>
</reference>
<dbReference type="PANTHER" id="PTHR37423:SF2">
    <property type="entry name" value="MEMBRANE-BOUND LYTIC MUREIN TRANSGLYCOSYLASE C"/>
    <property type="match status" value="1"/>
</dbReference>
<comment type="caution">
    <text evidence="2">The sequence shown here is derived from an EMBL/GenBank/DDBJ whole genome shotgun (WGS) entry which is preliminary data.</text>
</comment>
<evidence type="ECO:0000313" key="3">
    <source>
        <dbReference type="Proteomes" id="UP001596047"/>
    </source>
</evidence>
<feature type="domain" description="Transglycosylase SLT" evidence="1">
    <location>
        <begin position="105"/>
        <end position="208"/>
    </location>
</feature>
<dbReference type="PANTHER" id="PTHR37423">
    <property type="entry name" value="SOLUBLE LYTIC MUREIN TRANSGLYCOSYLASE-RELATED"/>
    <property type="match status" value="1"/>
</dbReference>
<evidence type="ECO:0000313" key="2">
    <source>
        <dbReference type="EMBL" id="MFC5651718.1"/>
    </source>
</evidence>
<dbReference type="RefSeq" id="WP_379190347.1">
    <property type="nucleotide sequence ID" value="NZ_JBHSOW010000080.1"/>
</dbReference>
<dbReference type="SUPFAM" id="SSF53955">
    <property type="entry name" value="Lysozyme-like"/>
    <property type="match status" value="1"/>
</dbReference>
<sequence length="238" mass="25360">MSIDPRIMKTLLQLQWMPSLDINGDSQSSTISADSQNGTSLFGTLLQQMMSGSNTESSLLLDTGLQTSAMNVMPLSALPPQFSGDISRIQSLDTSSANSTTYDAYINEAAAKYGVDRALIKAVIDTESSFNTNAVSSAGAKGLMQLMDGTARGLGVANSLDPQQNIDGGTRFLSYLLRKYDGNIQTALAAYNAGPGRIDRAGIQSDAELANKLELLPKETQKYMNKVLGKQALYSAAL</sequence>
<dbReference type="Gene3D" id="1.10.530.10">
    <property type="match status" value="1"/>
</dbReference>
<evidence type="ECO:0000259" key="1">
    <source>
        <dbReference type="Pfam" id="PF01464"/>
    </source>
</evidence>
<dbReference type="CDD" id="cd16896">
    <property type="entry name" value="LT_Slt70-like"/>
    <property type="match status" value="1"/>
</dbReference>